<proteinExistence type="inferred from homology"/>
<comment type="catalytic activity">
    <reaction evidence="13">
        <text>N-acetyl-D-glucosamine + ATP = N-acetyl-D-glucosamine 6-phosphate + ADP + H(+)</text>
        <dbReference type="Rhea" id="RHEA:17417"/>
        <dbReference type="ChEBI" id="CHEBI:15378"/>
        <dbReference type="ChEBI" id="CHEBI:30616"/>
        <dbReference type="ChEBI" id="CHEBI:57513"/>
        <dbReference type="ChEBI" id="CHEBI:456216"/>
        <dbReference type="ChEBI" id="CHEBI:506227"/>
        <dbReference type="EC" id="2.7.1.59"/>
    </reaction>
</comment>
<name>A0A1I0ESB9_9GAMM</name>
<evidence type="ECO:0000256" key="4">
    <source>
        <dbReference type="ARBA" id="ARBA00022723"/>
    </source>
</evidence>
<dbReference type="InterPro" id="IPR000600">
    <property type="entry name" value="ROK"/>
</dbReference>
<keyword evidence="15" id="KW-1185">Reference proteome</keyword>
<dbReference type="STRING" id="1123402.SAMN02583745_02500"/>
<gene>
    <name evidence="14" type="ORF">SAMN02583745_02500</name>
</gene>
<comment type="pathway">
    <text evidence="11">Cell wall biogenesis; peptidoglycan recycling.</text>
</comment>
<dbReference type="PANTHER" id="PTHR18964:SF162">
    <property type="entry name" value="N-ACETYL-D-GLUCOSAMINE KINASE"/>
    <property type="match status" value="1"/>
</dbReference>
<dbReference type="Pfam" id="PF00480">
    <property type="entry name" value="ROK"/>
    <property type="match status" value="1"/>
</dbReference>
<evidence type="ECO:0000256" key="6">
    <source>
        <dbReference type="ARBA" id="ARBA00022777"/>
    </source>
</evidence>
<reference evidence="15" key="1">
    <citation type="submission" date="2016-10" db="EMBL/GenBank/DDBJ databases">
        <authorList>
            <person name="Varghese N."/>
            <person name="Submissions S."/>
        </authorList>
    </citation>
    <scope>NUCLEOTIDE SEQUENCE [LARGE SCALE GENOMIC DNA]</scope>
    <source>
        <strain evidence="15">DSM 18579</strain>
    </source>
</reference>
<sequence length="307" mass="32870">MVIKNTQYQVGLDVGGTKIELAIFENEKTCIHSKRVVTPTNDYAAFLQALISLVNEADNITGQKIDVGIGLPAIISPKNQTIYSANVPAISGQPLAQDLSARLDRTIKIENDGRCFALSEASTENTAHFDAVFGVILGTGAGGGLVHQGRVYQGSNGMAGEWGHTPVSSNIIHKYTMPLIPCNCGLIGCHEKYLAGPGVLNLIKNHQYEANSIQDWIIAYEAGDKKASAIFTQFIDTLASALASLQLFYDVDAFVLGGGISNIKAIYPKIQQEMLKWLLPGIEPALVLPPVYGDSSGVRGAALLNRT</sequence>
<dbReference type="GO" id="GO:0046872">
    <property type="term" value="F:metal ion binding"/>
    <property type="evidence" value="ECO:0007669"/>
    <property type="project" value="UniProtKB-KW"/>
</dbReference>
<evidence type="ECO:0000313" key="14">
    <source>
        <dbReference type="EMBL" id="SET48131.1"/>
    </source>
</evidence>
<keyword evidence="9" id="KW-0119">Carbohydrate metabolism</keyword>
<evidence type="ECO:0000256" key="7">
    <source>
        <dbReference type="ARBA" id="ARBA00022833"/>
    </source>
</evidence>
<evidence type="ECO:0000256" key="3">
    <source>
        <dbReference type="ARBA" id="ARBA00022679"/>
    </source>
</evidence>
<dbReference type="Gene3D" id="3.30.420.40">
    <property type="match status" value="2"/>
</dbReference>
<dbReference type="GO" id="GO:0005524">
    <property type="term" value="F:ATP binding"/>
    <property type="evidence" value="ECO:0007669"/>
    <property type="project" value="UniProtKB-KW"/>
</dbReference>
<evidence type="ECO:0000256" key="1">
    <source>
        <dbReference type="ARBA" id="ARBA00012122"/>
    </source>
</evidence>
<protein>
    <recommendedName>
        <fullName evidence="2">N-acetyl-D-glucosamine kinase</fullName>
        <ecNumber evidence="1">2.7.1.59</ecNumber>
    </recommendedName>
    <alternativeName>
        <fullName evidence="10">GlcNAc kinase</fullName>
    </alternativeName>
</protein>
<evidence type="ECO:0000256" key="11">
    <source>
        <dbReference type="ARBA" id="ARBA00037880"/>
    </source>
</evidence>
<dbReference type="SUPFAM" id="SSF53067">
    <property type="entry name" value="Actin-like ATPase domain"/>
    <property type="match status" value="1"/>
</dbReference>
<dbReference type="AlphaFoldDB" id="A0A1I0ESB9"/>
<keyword evidence="4" id="KW-0479">Metal-binding</keyword>
<keyword evidence="3" id="KW-0808">Transferase</keyword>
<organism evidence="14 15">
    <name type="scientific">Thorsellia anophelis DSM 18579</name>
    <dbReference type="NCBI Taxonomy" id="1123402"/>
    <lineage>
        <taxon>Bacteria</taxon>
        <taxon>Pseudomonadati</taxon>
        <taxon>Pseudomonadota</taxon>
        <taxon>Gammaproteobacteria</taxon>
        <taxon>Enterobacterales</taxon>
        <taxon>Thorselliaceae</taxon>
        <taxon>Thorsellia</taxon>
    </lineage>
</organism>
<dbReference type="PANTHER" id="PTHR18964">
    <property type="entry name" value="ROK (REPRESSOR, ORF, KINASE) FAMILY"/>
    <property type="match status" value="1"/>
</dbReference>
<evidence type="ECO:0000256" key="10">
    <source>
        <dbReference type="ARBA" id="ARBA00031123"/>
    </source>
</evidence>
<keyword evidence="7" id="KW-0862">Zinc</keyword>
<evidence type="ECO:0000313" key="15">
    <source>
        <dbReference type="Proteomes" id="UP000242642"/>
    </source>
</evidence>
<evidence type="ECO:0000256" key="2">
    <source>
        <dbReference type="ARBA" id="ARBA00014974"/>
    </source>
</evidence>
<dbReference type="Proteomes" id="UP000242642">
    <property type="component" value="Unassembled WGS sequence"/>
</dbReference>
<evidence type="ECO:0000256" key="13">
    <source>
        <dbReference type="ARBA" id="ARBA00049065"/>
    </source>
</evidence>
<dbReference type="GO" id="GO:0045127">
    <property type="term" value="F:N-acetylglucosamine kinase activity"/>
    <property type="evidence" value="ECO:0007669"/>
    <property type="project" value="UniProtKB-EC"/>
</dbReference>
<evidence type="ECO:0000256" key="12">
    <source>
        <dbReference type="ARBA" id="ARBA00038116"/>
    </source>
</evidence>
<keyword evidence="8" id="KW-0067">ATP-binding</keyword>
<keyword evidence="6 14" id="KW-0418">Kinase</keyword>
<dbReference type="InterPro" id="IPR043129">
    <property type="entry name" value="ATPase_NBD"/>
</dbReference>
<dbReference type="EMBL" id="FOHV01000030">
    <property type="protein sequence ID" value="SET48131.1"/>
    <property type="molecule type" value="Genomic_DNA"/>
</dbReference>
<evidence type="ECO:0000256" key="8">
    <source>
        <dbReference type="ARBA" id="ARBA00022840"/>
    </source>
</evidence>
<accession>A0A1I0ESB9</accession>
<dbReference type="OrthoDB" id="9810372at2"/>
<dbReference type="RefSeq" id="WP_093321700.1">
    <property type="nucleotide sequence ID" value="NZ_FOHV01000030.1"/>
</dbReference>
<comment type="similarity">
    <text evidence="12">Belongs to the ROK (NagC/XylR) family. NagK subfamily.</text>
</comment>
<dbReference type="CDD" id="cd24057">
    <property type="entry name" value="ASKHA_NBD_ROK_NAGK"/>
    <property type="match status" value="1"/>
</dbReference>
<evidence type="ECO:0000256" key="5">
    <source>
        <dbReference type="ARBA" id="ARBA00022741"/>
    </source>
</evidence>
<evidence type="ECO:0000256" key="9">
    <source>
        <dbReference type="ARBA" id="ARBA00023277"/>
    </source>
</evidence>
<dbReference type="EC" id="2.7.1.59" evidence="1"/>
<keyword evidence="5" id="KW-0547">Nucleotide-binding</keyword>